<feature type="domain" description="AMMECR1" evidence="1">
    <location>
        <begin position="1"/>
        <end position="185"/>
    </location>
</feature>
<keyword evidence="3" id="KW-1185">Reference proteome</keyword>
<gene>
    <name evidence="2" type="ORF">CYBJADRAFT_130643</name>
</gene>
<sequence length="188" mass="21624">MSKEYAYYAFDSLVSELRGSQAQVKLETQESSPLFVTWNKREHGVKQLRGCIGTFSDIPLTRGIREYALISAFEDTRFRPITEKELPLLSVNITVLRNFTKAADAMDWTLGKHGIRVKLSRGGRSYGATFLPDVAVEQGWTKEETVEHCIRKSGYRYDYDLDDVEVIRYEGVKVGCDYDEYQHYVSQL</sequence>
<dbReference type="RefSeq" id="XP_020068900.1">
    <property type="nucleotide sequence ID" value="XM_020212935.1"/>
</dbReference>
<dbReference type="PANTHER" id="PTHR13016">
    <property type="entry name" value="AMMECR1 HOMOLOG"/>
    <property type="match status" value="1"/>
</dbReference>
<dbReference type="OMA" id="LFITWNK"/>
<dbReference type="EMBL" id="KV453937">
    <property type="protein sequence ID" value="ODV71861.1"/>
    <property type="molecule type" value="Genomic_DNA"/>
</dbReference>
<proteinExistence type="predicted"/>
<dbReference type="Pfam" id="PF01871">
    <property type="entry name" value="AMMECR1"/>
    <property type="match status" value="1"/>
</dbReference>
<dbReference type="PANTHER" id="PTHR13016:SF0">
    <property type="entry name" value="AMME SYNDROME CANDIDATE GENE 1 PROTEIN"/>
    <property type="match status" value="1"/>
</dbReference>
<dbReference type="SUPFAM" id="SSF143447">
    <property type="entry name" value="AMMECR1-like"/>
    <property type="match status" value="1"/>
</dbReference>
<dbReference type="InterPro" id="IPR036071">
    <property type="entry name" value="AMMECR1_dom_sf"/>
</dbReference>
<dbReference type="Gene3D" id="3.30.700.20">
    <property type="entry name" value="Hypothetical protein ph0010, domain 1"/>
    <property type="match status" value="1"/>
</dbReference>
<dbReference type="AlphaFoldDB" id="A0A1E4RXD9"/>
<reference evidence="2 3" key="1">
    <citation type="journal article" date="2016" name="Proc. Natl. Acad. Sci. U.S.A.">
        <title>Comparative genomics of biotechnologically important yeasts.</title>
        <authorList>
            <person name="Riley R."/>
            <person name="Haridas S."/>
            <person name="Wolfe K.H."/>
            <person name="Lopes M.R."/>
            <person name="Hittinger C.T."/>
            <person name="Goeker M."/>
            <person name="Salamov A.A."/>
            <person name="Wisecaver J.H."/>
            <person name="Long T.M."/>
            <person name="Calvey C.H."/>
            <person name="Aerts A.L."/>
            <person name="Barry K.W."/>
            <person name="Choi C."/>
            <person name="Clum A."/>
            <person name="Coughlan A.Y."/>
            <person name="Deshpande S."/>
            <person name="Douglass A.P."/>
            <person name="Hanson S.J."/>
            <person name="Klenk H.-P."/>
            <person name="LaButti K.M."/>
            <person name="Lapidus A."/>
            <person name="Lindquist E.A."/>
            <person name="Lipzen A.M."/>
            <person name="Meier-Kolthoff J.P."/>
            <person name="Ohm R.A."/>
            <person name="Otillar R.P."/>
            <person name="Pangilinan J.L."/>
            <person name="Peng Y."/>
            <person name="Rokas A."/>
            <person name="Rosa C.A."/>
            <person name="Scheuner C."/>
            <person name="Sibirny A.A."/>
            <person name="Slot J.C."/>
            <person name="Stielow J.B."/>
            <person name="Sun H."/>
            <person name="Kurtzman C.P."/>
            <person name="Blackwell M."/>
            <person name="Grigoriev I.V."/>
            <person name="Jeffries T.W."/>
        </authorList>
    </citation>
    <scope>NUCLEOTIDE SEQUENCE [LARGE SCALE GENOMIC DNA]</scope>
    <source>
        <strain evidence="3">ATCC 18201 / CBS 1600 / BCRC 20928 / JCM 3617 / NBRC 0987 / NRRL Y-1542</strain>
    </source>
</reference>
<dbReference type="InterPro" id="IPR002733">
    <property type="entry name" value="AMMECR1_domain"/>
</dbReference>
<name>A0A1E4RXD9_CYBJN</name>
<evidence type="ECO:0000313" key="3">
    <source>
        <dbReference type="Proteomes" id="UP000094389"/>
    </source>
</evidence>
<dbReference type="NCBIfam" id="TIGR00296">
    <property type="entry name" value="TIGR00296 family protein"/>
    <property type="match status" value="1"/>
</dbReference>
<dbReference type="InterPro" id="IPR023473">
    <property type="entry name" value="AMMECR1"/>
</dbReference>
<dbReference type="InterPro" id="IPR027485">
    <property type="entry name" value="AMMECR1_N"/>
</dbReference>
<organism evidence="2 3">
    <name type="scientific">Cyberlindnera jadinii (strain ATCC 18201 / CBS 1600 / BCRC 20928 / JCM 3617 / NBRC 0987 / NRRL Y-1542)</name>
    <name type="common">Torula yeast</name>
    <name type="synonym">Candida utilis</name>
    <dbReference type="NCBI Taxonomy" id="983966"/>
    <lineage>
        <taxon>Eukaryota</taxon>
        <taxon>Fungi</taxon>
        <taxon>Dikarya</taxon>
        <taxon>Ascomycota</taxon>
        <taxon>Saccharomycotina</taxon>
        <taxon>Saccharomycetes</taxon>
        <taxon>Phaffomycetales</taxon>
        <taxon>Phaffomycetaceae</taxon>
        <taxon>Cyberlindnera</taxon>
    </lineage>
</organism>
<dbReference type="PROSITE" id="PS51112">
    <property type="entry name" value="AMMECR1"/>
    <property type="match status" value="1"/>
</dbReference>
<evidence type="ECO:0000313" key="2">
    <source>
        <dbReference type="EMBL" id="ODV71861.1"/>
    </source>
</evidence>
<dbReference type="STRING" id="983966.A0A1E4RXD9"/>
<evidence type="ECO:0000259" key="1">
    <source>
        <dbReference type="PROSITE" id="PS51112"/>
    </source>
</evidence>
<protein>
    <submittedName>
        <fullName evidence="2">AMMECR1-domain-containing protein</fullName>
    </submittedName>
</protein>
<dbReference type="OrthoDB" id="24630at2759"/>
<dbReference type="Proteomes" id="UP000094389">
    <property type="component" value="Unassembled WGS sequence"/>
</dbReference>
<dbReference type="GeneID" id="30987331"/>
<accession>A0A1E4RXD9</accession>